<proteinExistence type="predicted"/>
<dbReference type="PATRIC" id="fig|582475.4.peg.2375"/>
<dbReference type="AlphaFoldDB" id="A0A0K9FF44"/>
<reference evidence="2" key="1">
    <citation type="submission" date="2015-07" db="EMBL/GenBank/DDBJ databases">
        <authorList>
            <person name="Liu B."/>
            <person name="Wang J."/>
            <person name="Zhu Y."/>
            <person name="Liu G."/>
            <person name="Chen Q."/>
            <person name="Lan J."/>
            <person name="Che J."/>
            <person name="Ge C."/>
            <person name="Shi H."/>
            <person name="Pan Z."/>
            <person name="Liu X."/>
        </authorList>
    </citation>
    <scope>NUCLEOTIDE SEQUENCE [LARGE SCALE GENOMIC DNA]</scope>
    <source>
        <strain evidence="2">DSM 23493</strain>
    </source>
</reference>
<gene>
    <name evidence="1" type="ORF">ACZ11_13560</name>
</gene>
<dbReference type="RefSeq" id="WP_049666885.1">
    <property type="nucleotide sequence ID" value="NZ_LFXJ01000005.1"/>
</dbReference>
<dbReference type="OrthoDB" id="2024320at2"/>
<evidence type="ECO:0000313" key="2">
    <source>
        <dbReference type="Proteomes" id="UP000037326"/>
    </source>
</evidence>
<accession>A0A0K9FF44</accession>
<protein>
    <submittedName>
        <fullName evidence="1">Uncharacterized protein</fullName>
    </submittedName>
</protein>
<dbReference type="Gene3D" id="2.60.40.1080">
    <property type="match status" value="1"/>
</dbReference>
<evidence type="ECO:0000313" key="1">
    <source>
        <dbReference type="EMBL" id="KMY33090.1"/>
    </source>
</evidence>
<comment type="caution">
    <text evidence="1">The sequence shown here is derived from an EMBL/GenBank/DDBJ whole genome shotgun (WGS) entry which is preliminary data.</text>
</comment>
<name>A0A0K9FF44_9BACI</name>
<dbReference type="EMBL" id="LFXJ01000005">
    <property type="protein sequence ID" value="KMY33090.1"/>
    <property type="molecule type" value="Genomic_DNA"/>
</dbReference>
<dbReference type="GeneID" id="96599257"/>
<sequence length="332" mass="35743">MTQQNQFLTSVANVRLFDRLTDELILNGKTLLNSSMTQAIQTQAIHAGKGSKKVYELNYQKELTFSIEDAAFDTAYIALQNGTDINHQLAEYYTDEIILLDANGKGTLADTPIGKVHVEQLNGMFTQYAPTGKEISVPTLAGKEVQVVYAVQEMMDTIEISADSFPKAVRMELNVDIRSNNGKTGEIIIEVPNFKPNGAVEISMTHEGVASSSLAGSALSDKKGNYAYIKLRNLSEEKVQFTALAANPSRLVLDSSVAGDSQRITVLGIRGAGYGNVLLQNSDLTWTSKAPEIASVNADGVIALGTSAKANDQTIIEVSDGTFSETIAVDVI</sequence>
<organism evidence="1 2">
    <name type="scientific">Lysinibacillus xylanilyticus</name>
    <dbReference type="NCBI Taxonomy" id="582475"/>
    <lineage>
        <taxon>Bacteria</taxon>
        <taxon>Bacillati</taxon>
        <taxon>Bacillota</taxon>
        <taxon>Bacilli</taxon>
        <taxon>Bacillales</taxon>
        <taxon>Bacillaceae</taxon>
        <taxon>Lysinibacillus</taxon>
    </lineage>
</organism>
<dbReference type="Proteomes" id="UP000037326">
    <property type="component" value="Unassembled WGS sequence"/>
</dbReference>